<dbReference type="GO" id="GO:0005737">
    <property type="term" value="C:cytoplasm"/>
    <property type="evidence" value="ECO:0007669"/>
    <property type="project" value="TreeGrafter"/>
</dbReference>
<name>A0A1F7RTR9_9BACT</name>
<dbReference type="InterPro" id="IPR003746">
    <property type="entry name" value="DUF167"/>
</dbReference>
<comment type="caution">
    <text evidence="3">The sequence shown here is derived from an EMBL/GenBank/DDBJ whole genome shotgun (WGS) entry which is preliminary data.</text>
</comment>
<proteinExistence type="inferred from homology"/>
<dbReference type="Gene3D" id="3.30.1200.10">
    <property type="entry name" value="YggU-like"/>
    <property type="match status" value="1"/>
</dbReference>
<evidence type="ECO:0000256" key="2">
    <source>
        <dbReference type="HAMAP-Rule" id="MF_00634"/>
    </source>
</evidence>
<dbReference type="PANTHER" id="PTHR13420:SF7">
    <property type="entry name" value="UPF0235 PROTEIN C15ORF40"/>
    <property type="match status" value="1"/>
</dbReference>
<accession>A0A1F7RTR9</accession>
<dbReference type="NCBIfam" id="TIGR00251">
    <property type="entry name" value="DUF167 family protein"/>
    <property type="match status" value="1"/>
</dbReference>
<sequence>MFLKVKVIPRSSCNEIKEFSEGVLKVRLTSPPVEGKANKQLITFLSENFKVKKSEIKIVAGLKSREKLIEIPLKVVPEDISRIMTNNKAQNPK</sequence>
<gene>
    <name evidence="3" type="ORF">A2149_03270</name>
</gene>
<dbReference type="Proteomes" id="UP000178435">
    <property type="component" value="Unassembled WGS sequence"/>
</dbReference>
<organism evidence="3 4">
    <name type="scientific">Candidatus Schekmanbacteria bacterium RBG_16_38_11</name>
    <dbReference type="NCBI Taxonomy" id="1817880"/>
    <lineage>
        <taxon>Bacteria</taxon>
        <taxon>Candidatus Schekmaniibacteriota</taxon>
    </lineage>
</organism>
<reference evidence="3 4" key="1">
    <citation type="journal article" date="2016" name="Nat. Commun.">
        <title>Thousands of microbial genomes shed light on interconnected biogeochemical processes in an aquifer system.</title>
        <authorList>
            <person name="Anantharaman K."/>
            <person name="Brown C.T."/>
            <person name="Hug L.A."/>
            <person name="Sharon I."/>
            <person name="Castelle C.J."/>
            <person name="Probst A.J."/>
            <person name="Thomas B.C."/>
            <person name="Singh A."/>
            <person name="Wilkins M.J."/>
            <person name="Karaoz U."/>
            <person name="Brodie E.L."/>
            <person name="Williams K.H."/>
            <person name="Hubbard S.S."/>
            <person name="Banfield J.F."/>
        </authorList>
    </citation>
    <scope>NUCLEOTIDE SEQUENCE [LARGE SCALE GENOMIC DNA]</scope>
</reference>
<dbReference type="HAMAP" id="MF_00634">
    <property type="entry name" value="UPF0235"/>
    <property type="match status" value="1"/>
</dbReference>
<dbReference type="SMART" id="SM01152">
    <property type="entry name" value="DUF167"/>
    <property type="match status" value="1"/>
</dbReference>
<dbReference type="AlphaFoldDB" id="A0A1F7RTR9"/>
<dbReference type="PANTHER" id="PTHR13420">
    <property type="entry name" value="UPF0235 PROTEIN C15ORF40"/>
    <property type="match status" value="1"/>
</dbReference>
<dbReference type="InterPro" id="IPR036591">
    <property type="entry name" value="YggU-like_sf"/>
</dbReference>
<dbReference type="SUPFAM" id="SSF69786">
    <property type="entry name" value="YggU-like"/>
    <property type="match status" value="1"/>
</dbReference>
<dbReference type="EMBL" id="MGDF01000119">
    <property type="protein sequence ID" value="OGL44933.1"/>
    <property type="molecule type" value="Genomic_DNA"/>
</dbReference>
<dbReference type="Pfam" id="PF02594">
    <property type="entry name" value="DUF167"/>
    <property type="match status" value="1"/>
</dbReference>
<comment type="similarity">
    <text evidence="1 2">Belongs to the UPF0235 family.</text>
</comment>
<evidence type="ECO:0000256" key="1">
    <source>
        <dbReference type="ARBA" id="ARBA00010364"/>
    </source>
</evidence>
<evidence type="ECO:0000313" key="4">
    <source>
        <dbReference type="Proteomes" id="UP000178435"/>
    </source>
</evidence>
<protein>
    <recommendedName>
        <fullName evidence="2">UPF0235 protein A2149_03270</fullName>
    </recommendedName>
</protein>
<evidence type="ECO:0000313" key="3">
    <source>
        <dbReference type="EMBL" id="OGL44933.1"/>
    </source>
</evidence>